<dbReference type="RefSeq" id="WP_089421052.1">
    <property type="nucleotide sequence ID" value="NZ_CP022415.1"/>
</dbReference>
<dbReference type="PANTHER" id="PTHR38600">
    <property type="entry name" value="TRANSCRIPTIONAL REGULATORY PROTEIN"/>
    <property type="match status" value="1"/>
</dbReference>
<proteinExistence type="predicted"/>
<dbReference type="AlphaFoldDB" id="A0A221K2N7"/>
<sequence length="115" mass="12706">MAKYDSQLDHIFAALADPTRRAILDRLSRGPATTSELAAPHDIAMPTLLAHLTKLESASLITSTKVGRVRTYARSDAAFVPVQDWLGHQSDLWTRRLDQFDSYAIQLAKDLANGT</sequence>
<dbReference type="OrthoDB" id="9790747at2"/>
<dbReference type="PRINTS" id="PR00778">
    <property type="entry name" value="HTHARSR"/>
</dbReference>
<dbReference type="InterPro" id="IPR011991">
    <property type="entry name" value="ArsR-like_HTH"/>
</dbReference>
<dbReference type="NCBIfam" id="NF033788">
    <property type="entry name" value="HTH_metalloreg"/>
    <property type="match status" value="1"/>
</dbReference>
<dbReference type="EMBL" id="CP022415">
    <property type="protein sequence ID" value="ASM73245.1"/>
    <property type="molecule type" value="Genomic_DNA"/>
</dbReference>
<dbReference type="PANTHER" id="PTHR38600:SF2">
    <property type="entry name" value="SLL0088 PROTEIN"/>
    <property type="match status" value="1"/>
</dbReference>
<dbReference type="InterPro" id="IPR001845">
    <property type="entry name" value="HTH_ArsR_DNA-bd_dom"/>
</dbReference>
<dbReference type="KEGG" id="spse:SULPSESMR1_02448"/>
<dbReference type="Proteomes" id="UP000199754">
    <property type="component" value="Chromosome"/>
</dbReference>
<dbReference type="Gene3D" id="1.10.10.10">
    <property type="entry name" value="Winged helix-like DNA-binding domain superfamily/Winged helix DNA-binding domain"/>
    <property type="match status" value="1"/>
</dbReference>
<evidence type="ECO:0000313" key="3">
    <source>
        <dbReference type="Proteomes" id="UP000199754"/>
    </source>
</evidence>
<dbReference type="SUPFAM" id="SSF46785">
    <property type="entry name" value="Winged helix' DNA-binding domain"/>
    <property type="match status" value="1"/>
</dbReference>
<dbReference type="GO" id="GO:0003700">
    <property type="term" value="F:DNA-binding transcription factor activity"/>
    <property type="evidence" value="ECO:0007669"/>
    <property type="project" value="InterPro"/>
</dbReference>
<evidence type="ECO:0000259" key="1">
    <source>
        <dbReference type="PROSITE" id="PS50987"/>
    </source>
</evidence>
<dbReference type="Pfam" id="PF12840">
    <property type="entry name" value="HTH_20"/>
    <property type="match status" value="1"/>
</dbReference>
<dbReference type="InterPro" id="IPR036390">
    <property type="entry name" value="WH_DNA-bd_sf"/>
</dbReference>
<accession>A0A221K2N7</accession>
<evidence type="ECO:0000313" key="2">
    <source>
        <dbReference type="EMBL" id="ASM73245.1"/>
    </source>
</evidence>
<organism evidence="2 3">
    <name type="scientific">Pseudosulfitobacter pseudonitzschiae</name>
    <dbReference type="NCBI Taxonomy" id="1402135"/>
    <lineage>
        <taxon>Bacteria</taxon>
        <taxon>Pseudomonadati</taxon>
        <taxon>Pseudomonadota</taxon>
        <taxon>Alphaproteobacteria</taxon>
        <taxon>Rhodobacterales</taxon>
        <taxon>Roseobacteraceae</taxon>
        <taxon>Pseudosulfitobacter</taxon>
    </lineage>
</organism>
<dbReference type="PROSITE" id="PS50987">
    <property type="entry name" value="HTH_ARSR_2"/>
    <property type="match status" value="1"/>
</dbReference>
<reference evidence="2 3" key="1">
    <citation type="submission" date="2017-07" db="EMBL/GenBank/DDBJ databases">
        <title>Genome Sequence of Sulfitobacter pseudonitzschiae Strain SMR1 Isolated from a culture of the Diatom Skeletonema marinoi.</title>
        <authorList>
            <person name="Topel M."/>
            <person name="Pinder M.I.M."/>
            <person name="Johansson O.N."/>
            <person name="Kourtchenko O."/>
            <person name="Godhe A."/>
            <person name="Clarke A.K."/>
        </authorList>
    </citation>
    <scope>NUCLEOTIDE SEQUENCE [LARGE SCALE GENOMIC DNA]</scope>
    <source>
        <strain evidence="2 3">SMR1</strain>
    </source>
</reference>
<dbReference type="STRING" id="1402135.SAMN05444149_103423"/>
<dbReference type="InterPro" id="IPR036388">
    <property type="entry name" value="WH-like_DNA-bd_sf"/>
</dbReference>
<feature type="domain" description="HTH arsR-type" evidence="1">
    <location>
        <begin position="1"/>
        <end position="104"/>
    </location>
</feature>
<name>A0A221K2N7_9RHOB</name>
<dbReference type="CDD" id="cd00090">
    <property type="entry name" value="HTH_ARSR"/>
    <property type="match status" value="1"/>
</dbReference>
<keyword evidence="3" id="KW-1185">Reference proteome</keyword>
<protein>
    <submittedName>
        <fullName evidence="2">Transcriptional repressor SdpR</fullName>
    </submittedName>
</protein>
<gene>
    <name evidence="2" type="primary">sdpR</name>
    <name evidence="2" type="ORF">SULPSESMR1_02448</name>
</gene>
<dbReference type="SMART" id="SM00418">
    <property type="entry name" value="HTH_ARSR"/>
    <property type="match status" value="1"/>
</dbReference>